<feature type="domain" description="TIR" evidence="2">
    <location>
        <begin position="1"/>
        <end position="129"/>
    </location>
</feature>
<dbReference type="InterPro" id="IPR000157">
    <property type="entry name" value="TIR_dom"/>
</dbReference>
<dbReference type="EMBL" id="LFXA01000017">
    <property type="protein sequence ID" value="KNB49878.1"/>
    <property type="molecule type" value="Genomic_DNA"/>
</dbReference>
<dbReference type="AlphaFoldDB" id="A0A0K9X9J5"/>
<dbReference type="InterPro" id="IPR035897">
    <property type="entry name" value="Toll_tir_struct_dom_sf"/>
</dbReference>
<dbReference type="Pfam" id="PF13676">
    <property type="entry name" value="TIR_2"/>
    <property type="match status" value="1"/>
</dbReference>
<gene>
    <name evidence="3" type="ORF">AC230_24325</name>
</gene>
<dbReference type="STRING" id="1678637.AC230_24325"/>
<accession>A0A0K9X9J5</accession>
<feature type="region of interest" description="Disordered" evidence="1">
    <location>
        <begin position="206"/>
        <end position="245"/>
    </location>
</feature>
<evidence type="ECO:0000313" key="3">
    <source>
        <dbReference type="EMBL" id="KNB49878.1"/>
    </source>
</evidence>
<dbReference type="Proteomes" id="UP000037288">
    <property type="component" value="Unassembled WGS sequence"/>
</dbReference>
<dbReference type="PATRIC" id="fig|1678637.3.peg.5196"/>
<evidence type="ECO:0000313" key="4">
    <source>
        <dbReference type="Proteomes" id="UP000037288"/>
    </source>
</evidence>
<dbReference type="PROSITE" id="PS50104">
    <property type="entry name" value="TIR"/>
    <property type="match status" value="1"/>
</dbReference>
<evidence type="ECO:0000256" key="1">
    <source>
        <dbReference type="SAM" id="MobiDB-lite"/>
    </source>
</evidence>
<evidence type="ECO:0000259" key="2">
    <source>
        <dbReference type="PROSITE" id="PS50104"/>
    </source>
</evidence>
<dbReference type="OrthoDB" id="3654490at2"/>
<proteinExistence type="predicted"/>
<reference evidence="4" key="1">
    <citation type="submission" date="2015-07" db="EMBL/GenBank/DDBJ databases">
        <title>Draft genome sequence of Streptomyces sp. CMAA 1322, a bacterium isolated from Caatinga biome, from dry forest semiarid of Brazil.</title>
        <authorList>
            <person name="Santos S.N."/>
            <person name="Gacesa R."/>
            <person name="Taketani R.G."/>
            <person name="Long P.F."/>
            <person name="Melo I.S."/>
        </authorList>
    </citation>
    <scope>NUCLEOTIDE SEQUENCE [LARGE SCALE GENOMIC DNA]</scope>
    <source>
        <strain evidence="4">CMAA 1322</strain>
    </source>
</reference>
<name>A0A0K9X9J5_9ACTN</name>
<sequence>MADVFINYRTGDGEKTAALLDTALSHRFGDDRVFRASKSIRAGESFPPALRNAVRRCGVLLAVVGPGWGDSPRLHRADDWVREEILEAFACSIPVVPVLDGRTTKRLSATALPEELARLADVQSLRFDHQNAQADLARIGDAVAELVPRLAAEDAAPADSGAVHNAVSGGSQGTVVQSRDFTGTVGVSVHGSQGPVHAGTGDQYVGSQHFSGRGSGAGAFSVSGGNEGGIRQHFGTGESHEDEER</sequence>
<comment type="caution">
    <text evidence="3">The sequence shown here is derived from an EMBL/GenBank/DDBJ whole genome shotgun (WGS) entry which is preliminary data.</text>
</comment>
<keyword evidence="4" id="KW-1185">Reference proteome</keyword>
<organism evidence="3 4">
    <name type="scientific">Streptomyces caatingaensis</name>
    <dbReference type="NCBI Taxonomy" id="1678637"/>
    <lineage>
        <taxon>Bacteria</taxon>
        <taxon>Bacillati</taxon>
        <taxon>Actinomycetota</taxon>
        <taxon>Actinomycetes</taxon>
        <taxon>Kitasatosporales</taxon>
        <taxon>Streptomycetaceae</taxon>
        <taxon>Streptomyces</taxon>
    </lineage>
</organism>
<dbReference type="SUPFAM" id="SSF52200">
    <property type="entry name" value="Toll/Interleukin receptor TIR domain"/>
    <property type="match status" value="1"/>
</dbReference>
<protein>
    <recommendedName>
        <fullName evidence="2">TIR domain-containing protein</fullName>
    </recommendedName>
</protein>
<dbReference type="Gene3D" id="3.40.50.10140">
    <property type="entry name" value="Toll/interleukin-1 receptor homology (TIR) domain"/>
    <property type="match status" value="1"/>
</dbReference>
<dbReference type="GO" id="GO:0007165">
    <property type="term" value="P:signal transduction"/>
    <property type="evidence" value="ECO:0007669"/>
    <property type="project" value="InterPro"/>
</dbReference>
<dbReference type="RefSeq" id="WP_049718426.1">
    <property type="nucleotide sequence ID" value="NZ_LFXA01000017.1"/>
</dbReference>